<evidence type="ECO:0000313" key="3">
    <source>
        <dbReference type="Proteomes" id="UP000009102"/>
    </source>
</evidence>
<dbReference type="RefSeq" id="WP_012823814.1">
    <property type="nucleotide sequence ID" value="NC_013422.1"/>
</dbReference>
<evidence type="ECO:0000313" key="2">
    <source>
        <dbReference type="EMBL" id="ACX95778.1"/>
    </source>
</evidence>
<dbReference type="AlphaFoldDB" id="D0KZA5"/>
<dbReference type="EMBL" id="CP001801">
    <property type="protein sequence ID" value="ACX95778.1"/>
    <property type="molecule type" value="Genomic_DNA"/>
</dbReference>
<accession>D0KZA5</accession>
<organism evidence="2 3">
    <name type="scientific">Halothiobacillus neapolitanus (strain ATCC 23641 / DSM 15147 / CIP 104769 / NCIMB 8539 / c2)</name>
    <name type="common">Thiobacillus neapolitanus</name>
    <dbReference type="NCBI Taxonomy" id="555778"/>
    <lineage>
        <taxon>Bacteria</taxon>
        <taxon>Pseudomonadati</taxon>
        <taxon>Pseudomonadota</taxon>
        <taxon>Gammaproteobacteria</taxon>
        <taxon>Chromatiales</taxon>
        <taxon>Halothiobacillaceae</taxon>
        <taxon>Halothiobacillus</taxon>
    </lineage>
</organism>
<dbReference type="KEGG" id="hna:Hneap_0936"/>
<keyword evidence="3" id="KW-1185">Reference proteome</keyword>
<name>D0KZA5_HALNC</name>
<dbReference type="Proteomes" id="UP000009102">
    <property type="component" value="Chromosome"/>
</dbReference>
<feature type="region of interest" description="Disordered" evidence="1">
    <location>
        <begin position="137"/>
        <end position="158"/>
    </location>
</feature>
<protein>
    <submittedName>
        <fullName evidence="2">Uncharacterized protein</fullName>
    </submittedName>
</protein>
<dbReference type="HOGENOM" id="CLU_1666969_0_0_6"/>
<reference evidence="2 3" key="1">
    <citation type="submission" date="2009-10" db="EMBL/GenBank/DDBJ databases">
        <title>Complete sequence of Halothiobacillus neapolitanus c2.</title>
        <authorList>
            <consortium name="US DOE Joint Genome Institute"/>
            <person name="Lucas S."/>
            <person name="Copeland A."/>
            <person name="Lapidus A."/>
            <person name="Glavina del Rio T."/>
            <person name="Tice H."/>
            <person name="Bruce D."/>
            <person name="Goodwin L."/>
            <person name="Pitluck S."/>
            <person name="Davenport K."/>
            <person name="Brettin T."/>
            <person name="Detter J.C."/>
            <person name="Han C."/>
            <person name="Tapia R."/>
            <person name="Larimer F."/>
            <person name="Land M."/>
            <person name="Hauser L."/>
            <person name="Kyrpides N."/>
            <person name="Mikhailova N."/>
            <person name="Kerfeld C."/>
            <person name="Cannon G."/>
            <person name="Heinhort S."/>
        </authorList>
    </citation>
    <scope>NUCLEOTIDE SEQUENCE [LARGE SCALE GENOMIC DNA]</scope>
    <source>
        <strain evidence="3">ATCC 23641 / c2</strain>
    </source>
</reference>
<evidence type="ECO:0000256" key="1">
    <source>
        <dbReference type="SAM" id="MobiDB-lite"/>
    </source>
</evidence>
<dbReference type="STRING" id="555778.Hneap_0936"/>
<feature type="region of interest" description="Disordered" evidence="1">
    <location>
        <begin position="97"/>
        <end position="118"/>
    </location>
</feature>
<proteinExistence type="predicted"/>
<sequence>MLEIDDLIQKVNEWPAVSLPARLAPFAGEIRVLLKRKFTTSAELARRLGKNREVFHRALKAAEKINDELMRSGINPHSEPGQLSVAKQETPRQLVIGSEEKRKPQINPPGSPLNFQRAGPKIEMTGNAIYVNGRLVRPTDKDYPNEQTIENLKRGELK</sequence>
<gene>
    <name evidence="2" type="ordered locus">Hneap_0936</name>
</gene>